<evidence type="ECO:0000256" key="6">
    <source>
        <dbReference type="ARBA" id="ARBA00047671"/>
    </source>
</evidence>
<dbReference type="SUPFAM" id="SSF52954">
    <property type="entry name" value="Class II aaRS ABD-related"/>
    <property type="match status" value="1"/>
</dbReference>
<dbReference type="SUPFAM" id="SSF64586">
    <property type="entry name" value="C-terminal domain of ProRS"/>
    <property type="match status" value="1"/>
</dbReference>
<dbReference type="SUPFAM" id="SSF55681">
    <property type="entry name" value="Class II aaRS and biotin synthetases"/>
    <property type="match status" value="1"/>
</dbReference>
<comment type="similarity">
    <text evidence="7">Belongs to the class-II aminoacyl-tRNA synthetase family. ProS type 3 subfamily.</text>
</comment>
<evidence type="ECO:0000259" key="8">
    <source>
        <dbReference type="PROSITE" id="PS50862"/>
    </source>
</evidence>
<dbReference type="InterPro" id="IPR002316">
    <property type="entry name" value="Pro-tRNA-ligase_IIa"/>
</dbReference>
<dbReference type="FunFam" id="3.40.50.800:FF:000005">
    <property type="entry name" value="bifunctional glutamate/proline--tRNA ligase"/>
    <property type="match status" value="1"/>
</dbReference>
<organism evidence="9 10">
    <name type="scientific">Candidatus Nealsonbacteria bacterium CG11_big_fil_rev_8_21_14_0_20_35_11</name>
    <dbReference type="NCBI Taxonomy" id="1974713"/>
    <lineage>
        <taxon>Bacteria</taxon>
        <taxon>Candidatus Nealsoniibacteriota</taxon>
    </lineage>
</organism>
<evidence type="ECO:0000313" key="10">
    <source>
        <dbReference type="Proteomes" id="UP000231139"/>
    </source>
</evidence>
<dbReference type="InterPro" id="IPR045864">
    <property type="entry name" value="aa-tRNA-synth_II/BPL/LPL"/>
</dbReference>
<feature type="domain" description="Aminoacyl-transfer RNA synthetases class-II family profile" evidence="8">
    <location>
        <begin position="44"/>
        <end position="285"/>
    </location>
</feature>
<keyword evidence="4 7" id="KW-0648">Protein biosynthesis</keyword>
<evidence type="ECO:0000256" key="2">
    <source>
        <dbReference type="ARBA" id="ARBA00022741"/>
    </source>
</evidence>
<gene>
    <name evidence="7" type="primary">proS</name>
    <name evidence="9" type="ORF">COV62_00105</name>
</gene>
<dbReference type="Pfam" id="PF00587">
    <property type="entry name" value="tRNA-synt_2b"/>
    <property type="match status" value="1"/>
</dbReference>
<dbReference type="InterPro" id="IPR004154">
    <property type="entry name" value="Anticodon-bd"/>
</dbReference>
<dbReference type="InterPro" id="IPR016061">
    <property type="entry name" value="Pro-tRNA_ligase_II_C"/>
</dbReference>
<dbReference type="FunFam" id="3.30.930.10:FF:000037">
    <property type="entry name" value="Proline--tRNA ligase"/>
    <property type="match status" value="1"/>
</dbReference>
<dbReference type="InterPro" id="IPR004499">
    <property type="entry name" value="Pro-tRNA-ligase_IIa_arc-type"/>
</dbReference>
<dbReference type="SMART" id="SM00946">
    <property type="entry name" value="ProRS-C_1"/>
    <property type="match status" value="1"/>
</dbReference>
<evidence type="ECO:0000256" key="5">
    <source>
        <dbReference type="ARBA" id="ARBA00023146"/>
    </source>
</evidence>
<dbReference type="NCBIfam" id="TIGR00408">
    <property type="entry name" value="proS_fam_I"/>
    <property type="match status" value="1"/>
</dbReference>
<dbReference type="EC" id="6.1.1.15" evidence="7"/>
<evidence type="ECO:0000256" key="7">
    <source>
        <dbReference type="HAMAP-Rule" id="MF_01571"/>
    </source>
</evidence>
<evidence type="ECO:0000256" key="3">
    <source>
        <dbReference type="ARBA" id="ARBA00022840"/>
    </source>
</evidence>
<dbReference type="InterPro" id="IPR033721">
    <property type="entry name" value="ProRS_core_arch_euk"/>
</dbReference>
<dbReference type="PANTHER" id="PTHR43382">
    <property type="entry name" value="PROLYL-TRNA SYNTHETASE"/>
    <property type="match status" value="1"/>
</dbReference>
<dbReference type="PROSITE" id="PS50862">
    <property type="entry name" value="AA_TRNA_LIGASE_II"/>
    <property type="match status" value="1"/>
</dbReference>
<comment type="caution">
    <text evidence="9">The sequence shown here is derived from an EMBL/GenBank/DDBJ whole genome shotgun (WGS) entry which is preliminary data.</text>
</comment>
<dbReference type="Pfam" id="PF03129">
    <property type="entry name" value="HGTP_anticodon"/>
    <property type="match status" value="1"/>
</dbReference>
<dbReference type="Pfam" id="PF09180">
    <property type="entry name" value="ProRS-C_1"/>
    <property type="match status" value="1"/>
</dbReference>
<keyword evidence="3 7" id="KW-0067">ATP-binding</keyword>
<dbReference type="GO" id="GO:0006433">
    <property type="term" value="P:prolyl-tRNA aminoacylation"/>
    <property type="evidence" value="ECO:0007669"/>
    <property type="project" value="UniProtKB-UniRule"/>
</dbReference>
<dbReference type="GO" id="GO:0017101">
    <property type="term" value="C:aminoacyl-tRNA synthetase multienzyme complex"/>
    <property type="evidence" value="ECO:0007669"/>
    <property type="project" value="TreeGrafter"/>
</dbReference>
<keyword evidence="7" id="KW-0963">Cytoplasm</keyword>
<dbReference type="InterPro" id="IPR036621">
    <property type="entry name" value="Anticodon-bd_dom_sf"/>
</dbReference>
<comment type="subcellular location">
    <subcellularLocation>
        <location evidence="7">Cytoplasm</location>
    </subcellularLocation>
</comment>
<evidence type="ECO:0000256" key="1">
    <source>
        <dbReference type="ARBA" id="ARBA00022598"/>
    </source>
</evidence>
<dbReference type="Gene3D" id="3.40.50.800">
    <property type="entry name" value="Anticodon-binding domain"/>
    <property type="match status" value="1"/>
</dbReference>
<reference evidence="9 10" key="1">
    <citation type="submission" date="2017-09" db="EMBL/GenBank/DDBJ databases">
        <title>Depth-based differentiation of microbial function through sediment-hosted aquifers and enrichment of novel symbionts in the deep terrestrial subsurface.</title>
        <authorList>
            <person name="Probst A.J."/>
            <person name="Ladd B."/>
            <person name="Jarett J.K."/>
            <person name="Geller-Mcgrath D.E."/>
            <person name="Sieber C.M."/>
            <person name="Emerson J.B."/>
            <person name="Anantharaman K."/>
            <person name="Thomas B.C."/>
            <person name="Malmstrom R."/>
            <person name="Stieglmeier M."/>
            <person name="Klingl A."/>
            <person name="Woyke T."/>
            <person name="Ryan C.M."/>
            <person name="Banfield J.F."/>
        </authorList>
    </citation>
    <scope>NUCLEOTIDE SEQUENCE [LARGE SCALE GENOMIC DNA]</scope>
    <source>
        <strain evidence="9">CG11_big_fil_rev_8_21_14_0_20_35_11</strain>
    </source>
</reference>
<dbReference type="Gene3D" id="3.30.110.30">
    <property type="entry name" value="C-terminal domain of ProRS"/>
    <property type="match status" value="1"/>
</dbReference>
<dbReference type="InterPro" id="IPR017449">
    <property type="entry name" value="Pro-tRNA_synth_II"/>
</dbReference>
<evidence type="ECO:0000256" key="4">
    <source>
        <dbReference type="ARBA" id="ARBA00022917"/>
    </source>
</evidence>
<dbReference type="GO" id="GO:0005524">
    <property type="term" value="F:ATP binding"/>
    <property type="evidence" value="ECO:0007669"/>
    <property type="project" value="UniProtKB-UniRule"/>
</dbReference>
<sequence>MEKTFPKKQLIKKSKDFSGWYQDVIIKAGLADYAPVKGCMVFKPYGYAIWENIQNVLDAKIKAAGVKNAYFPIFIPEKFLKKEKEHVKGFSPELAIVTIGGGKKLEEKLVVRPTSESIIYPMYAKWIKSWRDLPILMNQWCNVVRWEKRSRLFLRTTEFLWQEGHTVHSTHKESLKEVKRALDMYVDFFKNFLAIDGISGKKSEAEKFPGAKDTYTYEMLMPDNKALQGCTSHDLGQNFAKVFNIRFTAQDGKEKIPWQTSWGFTTRSIGALIMVHGDDSGLIIPPKLAPLQIIIIPILQGKPADKDLEKSAEKIKGILKDFKVGIDARREYSVGWKFNEWELKGVPLRIEIGQKEMKEKKVTLVRRDNREKSFVSFNSLQDAIKKILDSIQKNLFEKSSRFLKENTKEVFDYREFKSAMKEKKGFLAAYWCQNSRCEVKIKEETKATTRALLPDAKTEKGECVYCGKPAKNKWIFAQAY</sequence>
<dbReference type="InterPro" id="IPR002314">
    <property type="entry name" value="aa-tRNA-synt_IIb"/>
</dbReference>
<keyword evidence="2 7" id="KW-0547">Nucleotide-binding</keyword>
<dbReference type="AlphaFoldDB" id="A0A2H0N1T7"/>
<dbReference type="PANTHER" id="PTHR43382:SF2">
    <property type="entry name" value="BIFUNCTIONAL GLUTAMATE_PROLINE--TRNA LIGASE"/>
    <property type="match status" value="1"/>
</dbReference>
<dbReference type="InterPro" id="IPR006195">
    <property type="entry name" value="aa-tRNA-synth_II"/>
</dbReference>
<dbReference type="GO" id="GO:0005737">
    <property type="term" value="C:cytoplasm"/>
    <property type="evidence" value="ECO:0007669"/>
    <property type="project" value="UniProtKB-SubCell"/>
</dbReference>
<evidence type="ECO:0000313" key="9">
    <source>
        <dbReference type="EMBL" id="PIR02848.1"/>
    </source>
</evidence>
<comment type="subunit">
    <text evidence="7">Homodimer.</text>
</comment>
<name>A0A2H0N1T7_9BACT</name>
<keyword evidence="1 7" id="KW-0436">Ligase</keyword>
<protein>
    <recommendedName>
        <fullName evidence="7">Proline--tRNA ligase</fullName>
        <ecNumber evidence="7">6.1.1.15</ecNumber>
    </recommendedName>
    <alternativeName>
        <fullName evidence="7">Prolyl-tRNA synthetase</fullName>
        <shortName evidence="7">ProRS</shortName>
    </alternativeName>
</protein>
<dbReference type="CDD" id="cd00778">
    <property type="entry name" value="ProRS_core_arch_euk"/>
    <property type="match status" value="1"/>
</dbReference>
<dbReference type="Proteomes" id="UP000231139">
    <property type="component" value="Unassembled WGS sequence"/>
</dbReference>
<dbReference type="Gene3D" id="3.30.930.10">
    <property type="entry name" value="Bira Bifunctional Protein, Domain 2"/>
    <property type="match status" value="1"/>
</dbReference>
<comment type="catalytic activity">
    <reaction evidence="6 7">
        <text>tRNA(Pro) + L-proline + ATP = L-prolyl-tRNA(Pro) + AMP + diphosphate</text>
        <dbReference type="Rhea" id="RHEA:14305"/>
        <dbReference type="Rhea" id="RHEA-COMP:9700"/>
        <dbReference type="Rhea" id="RHEA-COMP:9702"/>
        <dbReference type="ChEBI" id="CHEBI:30616"/>
        <dbReference type="ChEBI" id="CHEBI:33019"/>
        <dbReference type="ChEBI" id="CHEBI:60039"/>
        <dbReference type="ChEBI" id="CHEBI:78442"/>
        <dbReference type="ChEBI" id="CHEBI:78532"/>
        <dbReference type="ChEBI" id="CHEBI:456215"/>
        <dbReference type="EC" id="6.1.1.15"/>
    </reaction>
</comment>
<keyword evidence="5 7" id="KW-0030">Aminoacyl-tRNA synthetase</keyword>
<accession>A0A2H0N1T7</accession>
<dbReference type="EMBL" id="PCWK01000003">
    <property type="protein sequence ID" value="PIR02848.1"/>
    <property type="molecule type" value="Genomic_DNA"/>
</dbReference>
<comment type="function">
    <text evidence="7">Catalyzes the attachment of proline to tRNA(Pro) in a two-step reaction: proline is first activated by ATP to form Pro-AMP and then transferred to the acceptor end of tRNA(Pro).</text>
</comment>
<dbReference type="HAMAP" id="MF_01571">
    <property type="entry name" value="Pro_tRNA_synth_type3"/>
    <property type="match status" value="1"/>
</dbReference>
<dbReference type="PRINTS" id="PR01046">
    <property type="entry name" value="TRNASYNTHPRO"/>
</dbReference>
<dbReference type="GO" id="GO:0004827">
    <property type="term" value="F:proline-tRNA ligase activity"/>
    <property type="evidence" value="ECO:0007669"/>
    <property type="project" value="UniProtKB-UniRule"/>
</dbReference>
<proteinExistence type="inferred from homology"/>
<comment type="domain">
    <text evidence="7">Consists of three domains: the N-terminal catalytic domain, the anticodon-binding domain and the C-terminal extension.</text>
</comment>